<dbReference type="OrthoDB" id="10439212at2759"/>
<dbReference type="HOGENOM" id="CLU_1289157_0_0_1"/>
<dbReference type="AlphaFoldDB" id="G4NHW4"/>
<reference key="2">
    <citation type="submission" date="2011-05" db="EMBL/GenBank/DDBJ databases">
        <title>The Genome Sequence of Magnaporthe oryzae 70-15.</title>
        <authorList>
            <consortium name="The Broad Institute Genome Sequencing Platform"/>
            <person name="Ma L.-J."/>
            <person name="Dead R."/>
            <person name="Young S.K."/>
            <person name="Zeng Q."/>
            <person name="Gargeya S."/>
            <person name="Fitzgerald M."/>
            <person name="Haas B."/>
            <person name="Abouelleil A."/>
            <person name="Alvarado L."/>
            <person name="Arachchi H.M."/>
            <person name="Berlin A."/>
            <person name="Brown A."/>
            <person name="Chapman S.B."/>
            <person name="Chen Z."/>
            <person name="Dunbar C."/>
            <person name="Freedman E."/>
            <person name="Gearin G."/>
            <person name="Gellesch M."/>
            <person name="Goldberg J."/>
            <person name="Griggs A."/>
            <person name="Gujja S."/>
            <person name="Heiman D."/>
            <person name="Howarth C."/>
            <person name="Larson L."/>
            <person name="Lui A."/>
            <person name="MacDonald P.J.P."/>
            <person name="Mehta T."/>
            <person name="Montmayeur A."/>
            <person name="Murphy C."/>
            <person name="Neiman D."/>
            <person name="Pearson M."/>
            <person name="Priest M."/>
            <person name="Roberts A."/>
            <person name="Saif S."/>
            <person name="Shea T."/>
            <person name="Shenoy N."/>
            <person name="Sisk P."/>
            <person name="Stolte C."/>
            <person name="Sykes S."/>
            <person name="Yandava C."/>
            <person name="Wortman J."/>
            <person name="Nusbaum C."/>
            <person name="Birren B."/>
        </authorList>
    </citation>
    <scope>NUCLEOTIDE SEQUENCE</scope>
    <source>
        <strain>70-15</strain>
    </source>
</reference>
<organism evidence="1 2">
    <name type="scientific">Pyricularia oryzae (strain 70-15 / ATCC MYA-4617 / FGSC 8958)</name>
    <name type="common">Rice blast fungus</name>
    <name type="synonym">Magnaporthe oryzae</name>
    <dbReference type="NCBI Taxonomy" id="242507"/>
    <lineage>
        <taxon>Eukaryota</taxon>
        <taxon>Fungi</taxon>
        <taxon>Dikarya</taxon>
        <taxon>Ascomycota</taxon>
        <taxon>Pezizomycotina</taxon>
        <taxon>Sordariomycetes</taxon>
        <taxon>Sordariomycetidae</taxon>
        <taxon>Magnaporthales</taxon>
        <taxon>Pyriculariaceae</taxon>
        <taxon>Pyricularia</taxon>
    </lineage>
</organism>
<dbReference type="GeneID" id="12987214"/>
<dbReference type="VEuPathDB" id="FungiDB:MGG_14949"/>
<proteinExistence type="predicted"/>
<evidence type="ECO:0000313" key="2">
    <source>
        <dbReference type="Proteomes" id="UP000009058"/>
    </source>
</evidence>
<gene>
    <name evidence="1" type="ORF">MGG_14949</name>
</gene>
<reference evidence="1 2" key="1">
    <citation type="journal article" date="2005" name="Nature">
        <title>The genome sequence of the rice blast fungus Magnaporthe grisea.</title>
        <authorList>
            <person name="Dean R.A."/>
            <person name="Talbot N.J."/>
            <person name="Ebbole D.J."/>
            <person name="Farman M.L."/>
            <person name="Mitchell T.K."/>
            <person name="Orbach M.J."/>
            <person name="Thon M."/>
            <person name="Kulkarni R."/>
            <person name="Xu J.R."/>
            <person name="Pan H."/>
            <person name="Read N.D."/>
            <person name="Lee Y.H."/>
            <person name="Carbone I."/>
            <person name="Brown D."/>
            <person name="Oh Y.Y."/>
            <person name="Donofrio N."/>
            <person name="Jeong J.S."/>
            <person name="Soanes D.M."/>
            <person name="Djonovic S."/>
            <person name="Kolomiets E."/>
            <person name="Rehmeyer C."/>
            <person name="Li W."/>
            <person name="Harding M."/>
            <person name="Kim S."/>
            <person name="Lebrun M.H."/>
            <person name="Bohnert H."/>
            <person name="Coughlan S."/>
            <person name="Butler J."/>
            <person name="Calvo S."/>
            <person name="Ma L.J."/>
            <person name="Nicol R."/>
            <person name="Purcell S."/>
            <person name="Nusbaum C."/>
            <person name="Galagan J.E."/>
            <person name="Birren B.W."/>
        </authorList>
    </citation>
    <scope>NUCLEOTIDE SEQUENCE [LARGE SCALE GENOMIC DNA]</scope>
    <source>
        <strain evidence="2">70-15 / ATCC MYA-4617 / FGSC 8958</strain>
    </source>
</reference>
<dbReference type="RefSeq" id="XP_003720191.1">
    <property type="nucleotide sequence ID" value="XM_003720143.1"/>
</dbReference>
<dbReference type="Proteomes" id="UP000009058">
    <property type="component" value="Chromosome 6"/>
</dbReference>
<sequence length="214" mass="22572">MVPPSCATLIAKGVEVSPQVLSMVAVVDVEVLVKRGMVLFRQRAGSVVFEKRALDVPVALRKTKGALTDVALVLALVALTSKCVTFNMVLLEPNLTLVGSDPNVDVAVGVLAVTTVEFTPRHEQADLYASEDEHCDAYAGVSVGNSAVRDVDWRLRSLSTASCSDAQTFHGSSPDARFSNDAVELGPACPQCQMASGTPSTSSIQICTDAARVH</sequence>
<dbReference type="EMBL" id="CM001236">
    <property type="protein sequence ID" value="EHA47824.1"/>
    <property type="molecule type" value="Genomic_DNA"/>
</dbReference>
<keyword evidence="2" id="KW-1185">Reference proteome</keyword>
<protein>
    <submittedName>
        <fullName evidence="1">Uncharacterized protein</fullName>
    </submittedName>
</protein>
<accession>G4NHW4</accession>
<dbReference type="KEGG" id="mgr:MGG_14949"/>
<dbReference type="InParanoid" id="G4NHW4"/>
<name>G4NHW4_PYRO7</name>
<evidence type="ECO:0000313" key="1">
    <source>
        <dbReference type="EMBL" id="EHA47824.1"/>
    </source>
</evidence>